<accession>A0AAE1NKP0</accession>
<protein>
    <submittedName>
        <fullName evidence="1">Uncharacterized protein</fullName>
    </submittedName>
</protein>
<reference evidence="1" key="1">
    <citation type="submission" date="2023-11" db="EMBL/GenBank/DDBJ databases">
        <title>Genome assemblies of two species of porcelain crab, Petrolisthes cinctipes and Petrolisthes manimaculis (Anomura: Porcellanidae).</title>
        <authorList>
            <person name="Angst P."/>
        </authorList>
    </citation>
    <scope>NUCLEOTIDE SEQUENCE</scope>
    <source>
        <strain evidence="1">PB745_02</strain>
        <tissue evidence="1">Gill</tissue>
    </source>
</reference>
<gene>
    <name evidence="1" type="ORF">Pmani_036621</name>
</gene>
<keyword evidence="2" id="KW-1185">Reference proteome</keyword>
<evidence type="ECO:0000313" key="2">
    <source>
        <dbReference type="Proteomes" id="UP001292094"/>
    </source>
</evidence>
<comment type="caution">
    <text evidence="1">The sequence shown here is derived from an EMBL/GenBank/DDBJ whole genome shotgun (WGS) entry which is preliminary data.</text>
</comment>
<proteinExistence type="predicted"/>
<name>A0AAE1NKP0_9EUCA</name>
<evidence type="ECO:0000313" key="1">
    <source>
        <dbReference type="EMBL" id="KAK4290476.1"/>
    </source>
</evidence>
<dbReference type="AlphaFoldDB" id="A0AAE1NKP0"/>
<sequence>MHSSNTHPPPQPTYLHTTLLLTTLLHSNYLFTFPFHTPTNSAPFSTEATHPPPPQPTYLLTTLLHSNYLFTFPFHTPTNSAPFSTQATHPPPPDPPPWHLVTTHVHQVGFELSSSHGWLVS</sequence>
<dbReference type="EMBL" id="JAWZYT010005472">
    <property type="protein sequence ID" value="KAK4290476.1"/>
    <property type="molecule type" value="Genomic_DNA"/>
</dbReference>
<organism evidence="1 2">
    <name type="scientific">Petrolisthes manimaculis</name>
    <dbReference type="NCBI Taxonomy" id="1843537"/>
    <lineage>
        <taxon>Eukaryota</taxon>
        <taxon>Metazoa</taxon>
        <taxon>Ecdysozoa</taxon>
        <taxon>Arthropoda</taxon>
        <taxon>Crustacea</taxon>
        <taxon>Multicrustacea</taxon>
        <taxon>Malacostraca</taxon>
        <taxon>Eumalacostraca</taxon>
        <taxon>Eucarida</taxon>
        <taxon>Decapoda</taxon>
        <taxon>Pleocyemata</taxon>
        <taxon>Anomura</taxon>
        <taxon>Galatheoidea</taxon>
        <taxon>Porcellanidae</taxon>
        <taxon>Petrolisthes</taxon>
    </lineage>
</organism>
<dbReference type="Proteomes" id="UP001292094">
    <property type="component" value="Unassembled WGS sequence"/>
</dbReference>